<name>A0A6I6FHJ2_9ACTN</name>
<dbReference type="InterPro" id="IPR000691">
    <property type="entry name" value="Prot_inh_I16_SSI"/>
</dbReference>
<dbReference type="GO" id="GO:0008233">
    <property type="term" value="F:peptidase activity"/>
    <property type="evidence" value="ECO:0007669"/>
    <property type="project" value="UniProtKB-KW"/>
</dbReference>
<evidence type="ECO:0000256" key="2">
    <source>
        <dbReference type="ARBA" id="ARBA00010472"/>
    </source>
</evidence>
<feature type="domain" description="Subtilisin inhibitor" evidence="10">
    <location>
        <begin position="40"/>
        <end position="131"/>
    </location>
</feature>
<dbReference type="InterPro" id="IPR023549">
    <property type="entry name" value="Subtilisin_inhibitor"/>
</dbReference>
<keyword evidence="7 8" id="KW-1015">Disulfide bond</keyword>
<gene>
    <name evidence="8" type="primary">sti</name>
    <name evidence="11" type="ORF">EIZ62_00810</name>
</gene>
<dbReference type="OrthoDB" id="3542626at2"/>
<keyword evidence="4 8" id="KW-0964">Secreted</keyword>
<dbReference type="GO" id="GO:0005576">
    <property type="term" value="C:extracellular region"/>
    <property type="evidence" value="ECO:0007669"/>
    <property type="project" value="UniProtKB-SubCell"/>
</dbReference>
<evidence type="ECO:0000313" key="11">
    <source>
        <dbReference type="EMBL" id="QGV76958.1"/>
    </source>
</evidence>
<keyword evidence="6 8" id="KW-0722">Serine protease inhibitor</keyword>
<feature type="signal peptide" evidence="8">
    <location>
        <begin position="1"/>
        <end position="28"/>
    </location>
</feature>
<comment type="function">
    <text evidence="8">Strong inhibitor of bacterial serine proteases such as subtilisin.</text>
</comment>
<keyword evidence="8" id="KW-0732">Signal</keyword>
<keyword evidence="12" id="KW-1185">Reference proteome</keyword>
<feature type="disulfide bond" evidence="8">
    <location>
        <begin position="67"/>
        <end position="82"/>
    </location>
</feature>
<evidence type="ECO:0000313" key="12">
    <source>
        <dbReference type="Proteomes" id="UP000422572"/>
    </source>
</evidence>
<evidence type="ECO:0000256" key="3">
    <source>
        <dbReference type="ARBA" id="ARBA00011738"/>
    </source>
</evidence>
<dbReference type="Pfam" id="PF00720">
    <property type="entry name" value="SSI"/>
    <property type="match status" value="1"/>
</dbReference>
<comment type="similarity">
    <text evidence="2 8 9">Belongs to the protease inhibitor I16 (SSI) family.</text>
</comment>
<evidence type="ECO:0000256" key="7">
    <source>
        <dbReference type="ARBA" id="ARBA00023157"/>
    </source>
</evidence>
<comment type="subunit">
    <text evidence="3 8">Homodimer.</text>
</comment>
<keyword evidence="5 8" id="KW-0646">Protease inhibitor</keyword>
<evidence type="ECO:0000256" key="4">
    <source>
        <dbReference type="ARBA" id="ARBA00022525"/>
    </source>
</evidence>
<dbReference type="GO" id="GO:0004867">
    <property type="term" value="F:serine-type endopeptidase inhibitor activity"/>
    <property type="evidence" value="ECO:0007669"/>
    <property type="project" value="UniProtKB-UniRule"/>
</dbReference>
<organism evidence="11 12">
    <name type="scientific">Streptomyces ficellus</name>
    <dbReference type="NCBI Taxonomy" id="1977088"/>
    <lineage>
        <taxon>Bacteria</taxon>
        <taxon>Bacillati</taxon>
        <taxon>Actinomycetota</taxon>
        <taxon>Actinomycetes</taxon>
        <taxon>Kitasatosporales</taxon>
        <taxon>Streptomycetaceae</taxon>
        <taxon>Streptomyces</taxon>
    </lineage>
</organism>
<dbReference type="GO" id="GO:0006508">
    <property type="term" value="P:proteolysis"/>
    <property type="evidence" value="ECO:0007669"/>
    <property type="project" value="UniProtKB-KW"/>
</dbReference>
<evidence type="ECO:0000256" key="9">
    <source>
        <dbReference type="RuleBase" id="RU003471"/>
    </source>
</evidence>
<evidence type="ECO:0000256" key="1">
    <source>
        <dbReference type="ARBA" id="ARBA00004613"/>
    </source>
</evidence>
<comment type="subcellular location">
    <subcellularLocation>
        <location evidence="1 8">Secreted</location>
    </subcellularLocation>
</comment>
<feature type="site" description="Reactive bond" evidence="8">
    <location>
        <begin position="105"/>
        <end position="106"/>
    </location>
</feature>
<dbReference type="HAMAP" id="MF_00778">
    <property type="entry name" value="SSI"/>
    <property type="match status" value="1"/>
</dbReference>
<dbReference type="InterPro" id="IPR036819">
    <property type="entry name" value="Subtilisin_inhibitor-like_sf"/>
</dbReference>
<evidence type="ECO:0000256" key="6">
    <source>
        <dbReference type="ARBA" id="ARBA00022900"/>
    </source>
</evidence>
<dbReference type="Gene3D" id="3.30.350.10">
    <property type="entry name" value="Subtilisin inhibitor-like"/>
    <property type="match status" value="1"/>
</dbReference>
<keyword evidence="11" id="KW-0378">Hydrolase</keyword>
<dbReference type="PRINTS" id="PR00294">
    <property type="entry name" value="SSBTLNINHBTR"/>
</dbReference>
<protein>
    <recommendedName>
        <fullName evidence="8">Probable subtilase-type protease inhibitor</fullName>
    </recommendedName>
</protein>
<dbReference type="KEGG" id="sfic:EIZ62_00810"/>
<reference evidence="11 12" key="1">
    <citation type="submission" date="2018-12" db="EMBL/GenBank/DDBJ databases">
        <title>Complete genome sequence of Streptomyces ficellus NRRL8067, the producer of ficellomycin, feldamycin and nojirimycin.</title>
        <authorList>
            <person name="Zhang H."/>
            <person name="Yue R."/>
            <person name="Liu Y."/>
            <person name="Li M."/>
            <person name="Mu H."/>
            <person name="Zhang J."/>
        </authorList>
    </citation>
    <scope>NUCLEOTIDE SEQUENCE [LARGE SCALE GENOMIC DNA]</scope>
    <source>
        <strain evidence="11 12">NRRL 8067</strain>
    </source>
</reference>
<feature type="disulfide bond" evidence="8">
    <location>
        <begin position="103"/>
        <end position="133"/>
    </location>
</feature>
<dbReference type="RefSeq" id="WP_156690781.1">
    <property type="nucleotide sequence ID" value="NZ_CP034279.1"/>
</dbReference>
<evidence type="ECO:0000256" key="8">
    <source>
        <dbReference type="HAMAP-Rule" id="MF_00778"/>
    </source>
</evidence>
<evidence type="ECO:0000256" key="5">
    <source>
        <dbReference type="ARBA" id="ARBA00022690"/>
    </source>
</evidence>
<dbReference type="Proteomes" id="UP000422572">
    <property type="component" value="Chromosome"/>
</dbReference>
<evidence type="ECO:0000259" key="10">
    <source>
        <dbReference type="Pfam" id="PF00720"/>
    </source>
</evidence>
<feature type="chain" id="PRO_5026403674" description="Probable subtilase-type protease inhibitor" evidence="8">
    <location>
        <begin position="29"/>
        <end position="145"/>
    </location>
</feature>
<proteinExistence type="inferred from homology"/>
<keyword evidence="11" id="KW-0645">Protease</keyword>
<accession>A0A6I6FHJ2</accession>
<sequence length="145" mass="14910" precursor="true">MRTLVRRAVICGLATAGVLGPVTVPAAAAEAAAPAPRLYAPTALVLTVAQGETAATAVPLRAVTLTCSPKAGGSHPAPEQACGELRAARGSFDNLGDDTARPCVKIWDPVVVTAQGIWEGQRVNFEKTYGNSCMLQAEGSSVFSF</sequence>
<dbReference type="EMBL" id="CP034279">
    <property type="protein sequence ID" value="QGV76958.1"/>
    <property type="molecule type" value="Genomic_DNA"/>
</dbReference>
<dbReference type="SUPFAM" id="SSF55399">
    <property type="entry name" value="Subtilisin inhibitor"/>
    <property type="match status" value="1"/>
</dbReference>
<dbReference type="AlphaFoldDB" id="A0A6I6FHJ2"/>